<feature type="chain" id="PRO_5016876644" description="DUF4302 domain-containing protein" evidence="1">
    <location>
        <begin position="21"/>
        <end position="440"/>
    </location>
</feature>
<dbReference type="RefSeq" id="WP_112746872.1">
    <property type="nucleotide sequence ID" value="NZ_QMFY01000004.1"/>
</dbReference>
<evidence type="ECO:0008006" key="4">
    <source>
        <dbReference type="Google" id="ProtNLM"/>
    </source>
</evidence>
<reference evidence="2 3" key="1">
    <citation type="submission" date="2018-06" db="EMBL/GenBank/DDBJ databases">
        <title>Chryseolinea flavus sp. nov., a member of the phylum Bacteroidetes isolated from soil.</title>
        <authorList>
            <person name="Li Y."/>
            <person name="Wang J."/>
        </authorList>
    </citation>
    <scope>NUCLEOTIDE SEQUENCE [LARGE SCALE GENOMIC DNA]</scope>
    <source>
        <strain evidence="2 3">SDU1-6</strain>
    </source>
</reference>
<evidence type="ECO:0000256" key="1">
    <source>
        <dbReference type="SAM" id="SignalP"/>
    </source>
</evidence>
<proteinExistence type="predicted"/>
<keyword evidence="1" id="KW-0732">Signal</keyword>
<organism evidence="2 3">
    <name type="scientific">Pseudochryseolinea flava</name>
    <dbReference type="NCBI Taxonomy" id="2059302"/>
    <lineage>
        <taxon>Bacteria</taxon>
        <taxon>Pseudomonadati</taxon>
        <taxon>Bacteroidota</taxon>
        <taxon>Cytophagia</taxon>
        <taxon>Cytophagales</taxon>
        <taxon>Fulvivirgaceae</taxon>
        <taxon>Pseudochryseolinea</taxon>
    </lineage>
</organism>
<gene>
    <name evidence="2" type="ORF">DQQ10_10820</name>
</gene>
<dbReference type="EMBL" id="QMFY01000004">
    <property type="protein sequence ID" value="RAW01386.1"/>
    <property type="molecule type" value="Genomic_DNA"/>
</dbReference>
<accession>A0A364Y3M8</accession>
<dbReference type="PROSITE" id="PS51257">
    <property type="entry name" value="PROKAR_LIPOPROTEIN"/>
    <property type="match status" value="1"/>
</dbReference>
<evidence type="ECO:0000313" key="3">
    <source>
        <dbReference type="Proteomes" id="UP000251889"/>
    </source>
</evidence>
<dbReference type="OrthoDB" id="1150854at2"/>
<feature type="signal peptide" evidence="1">
    <location>
        <begin position="1"/>
        <end position="20"/>
    </location>
</feature>
<dbReference type="InterPro" id="IPR025396">
    <property type="entry name" value="DUF4302"/>
</dbReference>
<protein>
    <recommendedName>
        <fullName evidence="4">DUF4302 domain-containing protein</fullName>
    </recommendedName>
</protein>
<evidence type="ECO:0000313" key="2">
    <source>
        <dbReference type="EMBL" id="RAW01386.1"/>
    </source>
</evidence>
<dbReference type="Proteomes" id="UP000251889">
    <property type="component" value="Unassembled WGS sequence"/>
</dbReference>
<dbReference type="AlphaFoldDB" id="A0A364Y3M8"/>
<keyword evidence="3" id="KW-1185">Reference proteome</keyword>
<name>A0A364Y3M8_9BACT</name>
<sequence length="440" mass="49287">MKKLFYLCLALLLVITSCQDDDINKFDKSADERVAEAISGLKSKLTAPDNGWVLKYRPENASGSFHVLLKFNDDNTVNIKTDVGYREGKFHDQTITYRIDNALGLELIFESYSFFSFLFEQNGASFGAEFEFIYQGETSSDALAFRSKSDRANPTVLFFEEATANAEDLLGPALWENLNEFSTASRLVYEDKDLAVYLSFDTFRRTAHFNYISAKTTLSQGKVLDLTTGYILRGDSIVFDKPLETSFKTNTIKLKSILMEDFEESTLERCGTPEPSPIYSGATNANQAVTLERTLFNGAGASFQTNGEIFFGDIRNIFDENGDAVDATIAADLQGAIAMLIYNTNDLTAVGFFLENADGSNTIAVLEGTPTFTGNILSYDFASELTVFRNTNPDANLDNIQPYIDRLTQGGQTYIYPYNDTFYELYNPCSGWRFYFEIVQ</sequence>
<dbReference type="Pfam" id="PF14135">
    <property type="entry name" value="DUF4302"/>
    <property type="match status" value="1"/>
</dbReference>
<comment type="caution">
    <text evidence="2">The sequence shown here is derived from an EMBL/GenBank/DDBJ whole genome shotgun (WGS) entry which is preliminary data.</text>
</comment>